<accession>A0A7N1A6U8</accession>
<keyword evidence="1" id="KW-1133">Transmembrane helix</keyword>
<feature type="domain" description="Protein kinase" evidence="3">
    <location>
        <begin position="276"/>
        <end position="616"/>
    </location>
</feature>
<dbReference type="InterPro" id="IPR001245">
    <property type="entry name" value="Ser-Thr/Tyr_kinase_cat_dom"/>
</dbReference>
<dbReference type="PROSITE" id="PS51782">
    <property type="entry name" value="LYSM"/>
    <property type="match status" value="2"/>
</dbReference>
<dbReference type="CDD" id="cd00118">
    <property type="entry name" value="LysM"/>
    <property type="match status" value="2"/>
</dbReference>
<dbReference type="PROSITE" id="PS50011">
    <property type="entry name" value="PROTEIN_KINASE_DOM"/>
    <property type="match status" value="1"/>
</dbReference>
<feature type="domain" description="LysM" evidence="4">
    <location>
        <begin position="194"/>
        <end position="238"/>
    </location>
</feature>
<name>A0A7N1A6U8_KALFE</name>
<dbReference type="InterPro" id="IPR011009">
    <property type="entry name" value="Kinase-like_dom_sf"/>
</dbReference>
<dbReference type="OMA" id="FIVYRAQ"/>
<dbReference type="GO" id="GO:0004672">
    <property type="term" value="F:protein kinase activity"/>
    <property type="evidence" value="ECO:0007669"/>
    <property type="project" value="InterPro"/>
</dbReference>
<dbReference type="EnsemblPlants" id="Kaladp0674s0037.1.v1.1">
    <property type="protein sequence ID" value="Kaladp0674s0037.1.v1.1"/>
    <property type="gene ID" value="Kaladp0674s0037.v1.1"/>
</dbReference>
<dbReference type="Gramene" id="Kaladp0674s0037.1.v1.1">
    <property type="protein sequence ID" value="Kaladp0674s0037.1.v1.1"/>
    <property type="gene ID" value="Kaladp0674s0037.v1.1"/>
</dbReference>
<evidence type="ECO:0000313" key="6">
    <source>
        <dbReference type="Proteomes" id="UP000594263"/>
    </source>
</evidence>
<keyword evidence="1" id="KW-0472">Membrane</keyword>
<dbReference type="PANTHER" id="PTHR45927">
    <property type="entry name" value="LYSM-DOMAIN RECEPTOR-LIKE KINASE-RELATED"/>
    <property type="match status" value="1"/>
</dbReference>
<dbReference type="Gene3D" id="3.30.200.20">
    <property type="entry name" value="Phosphorylase Kinase, domain 1"/>
    <property type="match status" value="1"/>
</dbReference>
<dbReference type="GO" id="GO:0005886">
    <property type="term" value="C:plasma membrane"/>
    <property type="evidence" value="ECO:0007669"/>
    <property type="project" value="UniProtKB-ARBA"/>
</dbReference>
<evidence type="ECO:0000313" key="5">
    <source>
        <dbReference type="EnsemblPlants" id="Kaladp0674s0037.1.v1.1"/>
    </source>
</evidence>
<feature type="transmembrane region" description="Helical" evidence="1">
    <location>
        <begin position="279"/>
        <end position="303"/>
    </location>
</feature>
<evidence type="ECO:0000259" key="4">
    <source>
        <dbReference type="PROSITE" id="PS51782"/>
    </source>
</evidence>
<dbReference type="Pfam" id="PF07714">
    <property type="entry name" value="PK_Tyr_Ser-Thr"/>
    <property type="match status" value="1"/>
</dbReference>
<evidence type="ECO:0000259" key="3">
    <source>
        <dbReference type="PROSITE" id="PS50011"/>
    </source>
</evidence>
<dbReference type="GO" id="GO:0005524">
    <property type="term" value="F:ATP binding"/>
    <property type="evidence" value="ECO:0007669"/>
    <property type="project" value="InterPro"/>
</dbReference>
<dbReference type="Proteomes" id="UP000594263">
    <property type="component" value="Unplaced"/>
</dbReference>
<feature type="signal peptide" evidence="2">
    <location>
        <begin position="1"/>
        <end position="30"/>
    </location>
</feature>
<dbReference type="InterPro" id="IPR018392">
    <property type="entry name" value="LysM"/>
</dbReference>
<dbReference type="PANTHER" id="PTHR45927:SF9">
    <property type="entry name" value="FAMILY PROTEIN _ PEPTIDOGLYCAN-BINDING LYSM DOMAIN-CONTAINING PROTEIN, PUTATIVE-RELATED"/>
    <property type="match status" value="1"/>
</dbReference>
<dbReference type="InterPro" id="IPR036779">
    <property type="entry name" value="LysM_dom_sf"/>
</dbReference>
<keyword evidence="1" id="KW-0812">Transmembrane</keyword>
<dbReference type="Gene3D" id="3.10.350.10">
    <property type="entry name" value="LysM domain"/>
    <property type="match status" value="2"/>
</dbReference>
<dbReference type="InterPro" id="IPR056561">
    <property type="entry name" value="NFP_LYK_LysM1"/>
</dbReference>
<keyword evidence="2" id="KW-0732">Signal</keyword>
<sequence>MGTQYGFSIRRLIDISVLLTFCSLYLLVEPSCCHQSYDKTSCYSAAQLPGSNYLCNLQKSSCDTFVVYRVQKESQTLASIASLMSANLTDVCRLNNLTESDALLPGEEIIIPVACTCLERYSIAKLVYNYTSASEMLPDVACRVFEALVKAQVLMDENQDPAPGRNVQVNVPLRCACPDLPDVSARAGPKRYLVTYPVLLRDSLALIATKFNVTVQDIAEANGLGMDATIFGQTTLLIPANGLPAVDRGVREPSPSPVASTFPLDNIVKGPNSDARKHYALLGCGLLAAIVCICLSFFSFLLIRARYRNKLQSFEPLSDKAARLSNFSPNFITGMSELKHSLINFTPEEIREATKNFSEANVLGSSVFVGRTSRAKYAMQQVESDEAARHVVYILTRINHLNVVKLMGYCYEKPSYLVFEYVENGSLRDCLSNKKLAQQLTWTRRMQIAFDLAAGLHYLHYSTKPSYIHHNINSWFRLAKPVMKMDDKVQPNINQSRIVGRQGYLAPEYLTSGSASSKVDVYAFGVVLLELLSAEEAVSKGRFLKDSVRFLAEGSVQDTLNSSSDKLKEFIDPALEGEFTLGTAVCIALLAKCCVADDPQLRPNMNDILKTLSRAV</sequence>
<feature type="chain" id="PRO_5029873283" evidence="2">
    <location>
        <begin position="31"/>
        <end position="616"/>
    </location>
</feature>
<dbReference type="InterPro" id="IPR000719">
    <property type="entry name" value="Prot_kinase_dom"/>
</dbReference>
<evidence type="ECO:0000256" key="1">
    <source>
        <dbReference type="SAM" id="Phobius"/>
    </source>
</evidence>
<proteinExistence type="predicted"/>
<dbReference type="SMART" id="SM00257">
    <property type="entry name" value="LysM"/>
    <property type="match status" value="2"/>
</dbReference>
<dbReference type="InterPro" id="IPR056563">
    <property type="entry name" value="LysM3_LYK4_5"/>
</dbReference>
<feature type="domain" description="LysM" evidence="4">
    <location>
        <begin position="66"/>
        <end position="111"/>
    </location>
</feature>
<dbReference type="Pfam" id="PF23446">
    <property type="entry name" value="LysM1_NFP_LYK"/>
    <property type="match status" value="1"/>
</dbReference>
<dbReference type="SUPFAM" id="SSF56112">
    <property type="entry name" value="Protein kinase-like (PK-like)"/>
    <property type="match status" value="1"/>
</dbReference>
<organism evidence="5 6">
    <name type="scientific">Kalanchoe fedtschenkoi</name>
    <name type="common">Lavender scallops</name>
    <name type="synonym">South American air plant</name>
    <dbReference type="NCBI Taxonomy" id="63787"/>
    <lineage>
        <taxon>Eukaryota</taxon>
        <taxon>Viridiplantae</taxon>
        <taxon>Streptophyta</taxon>
        <taxon>Embryophyta</taxon>
        <taxon>Tracheophyta</taxon>
        <taxon>Spermatophyta</taxon>
        <taxon>Magnoliopsida</taxon>
        <taxon>eudicotyledons</taxon>
        <taxon>Gunneridae</taxon>
        <taxon>Pentapetalae</taxon>
        <taxon>Saxifragales</taxon>
        <taxon>Crassulaceae</taxon>
        <taxon>Kalanchoe</taxon>
    </lineage>
</organism>
<dbReference type="SUPFAM" id="SSF54106">
    <property type="entry name" value="LysM domain"/>
    <property type="match status" value="1"/>
</dbReference>
<keyword evidence="6" id="KW-1185">Reference proteome</keyword>
<dbReference type="Gene3D" id="1.10.510.10">
    <property type="entry name" value="Transferase(Phosphotransferase) domain 1"/>
    <property type="match status" value="1"/>
</dbReference>
<dbReference type="Pfam" id="PF23473">
    <property type="entry name" value="LysM3_LYK4_5"/>
    <property type="match status" value="1"/>
</dbReference>
<evidence type="ECO:0000256" key="2">
    <source>
        <dbReference type="SAM" id="SignalP"/>
    </source>
</evidence>
<dbReference type="InterPro" id="IPR052611">
    <property type="entry name" value="Plant_RLK_LysM"/>
</dbReference>
<dbReference type="AlphaFoldDB" id="A0A7N1A6U8"/>
<reference evidence="5" key="1">
    <citation type="submission" date="2021-01" db="UniProtKB">
        <authorList>
            <consortium name="EnsemblPlants"/>
        </authorList>
    </citation>
    <scope>IDENTIFICATION</scope>
</reference>
<protein>
    <submittedName>
        <fullName evidence="5">Uncharacterized protein</fullName>
    </submittedName>
</protein>